<reference evidence="1 4" key="2">
    <citation type="submission" date="2016-10" db="EMBL/GenBank/DDBJ databases">
        <title>Hydorgenophaga sp. LPB0072 isolated from gastropod.</title>
        <authorList>
            <person name="Kim E."/>
            <person name="Yi H."/>
        </authorList>
    </citation>
    <scope>NUCLEOTIDE SEQUENCE [LARGE SCALE GENOMIC DNA]</scope>
    <source>
        <strain evidence="1 4">LPB0072</strain>
    </source>
</reference>
<evidence type="ECO:0000313" key="3">
    <source>
        <dbReference type="Proteomes" id="UP000185657"/>
    </source>
</evidence>
<name>A0A162P806_9BURK</name>
<dbReference type="OrthoDB" id="122062at2"/>
<sequence length="62" mass="6770">MRILRPNEHIGWLVAFLTTFTHLPQTLLTVHPPGESGTSPGMHNGISVAVVAWLTYGQFLSA</sequence>
<proteinExistence type="predicted"/>
<organism evidence="1 4">
    <name type="scientific">Hydrogenophaga crassostreae</name>
    <dbReference type="NCBI Taxonomy" id="1763535"/>
    <lineage>
        <taxon>Bacteria</taxon>
        <taxon>Pseudomonadati</taxon>
        <taxon>Pseudomonadota</taxon>
        <taxon>Betaproteobacteria</taxon>
        <taxon>Burkholderiales</taxon>
        <taxon>Comamonadaceae</taxon>
        <taxon>Hydrogenophaga</taxon>
    </lineage>
</organism>
<reference evidence="2 3" key="1">
    <citation type="submission" date="2016-02" db="EMBL/GenBank/DDBJ databases">
        <title>Draft genome sequence of Hydrogenophaga sp. LPB0072.</title>
        <authorList>
            <person name="Shin S.-K."/>
            <person name="Yi H."/>
        </authorList>
    </citation>
    <scope>NUCLEOTIDE SEQUENCE [LARGE SCALE GENOMIC DNA]</scope>
    <source>
        <strain evidence="2 3">LPB0072</strain>
    </source>
</reference>
<dbReference type="EMBL" id="LVWD01000009">
    <property type="protein sequence ID" value="OAD42311.1"/>
    <property type="molecule type" value="Genomic_DNA"/>
</dbReference>
<accession>A0A162P806</accession>
<keyword evidence="3" id="KW-1185">Reference proteome</keyword>
<dbReference type="RefSeq" id="WP_066089003.1">
    <property type="nucleotide sequence ID" value="NZ_CP017476.1"/>
</dbReference>
<dbReference type="EMBL" id="CP017476">
    <property type="protein sequence ID" value="AOW11841.1"/>
    <property type="molecule type" value="Genomic_DNA"/>
</dbReference>
<dbReference type="AlphaFoldDB" id="A0A162P806"/>
<evidence type="ECO:0000313" key="4">
    <source>
        <dbReference type="Proteomes" id="UP000185680"/>
    </source>
</evidence>
<gene>
    <name evidence="1" type="ORF">LPB072_02130</name>
    <name evidence="2" type="ORF">LPB72_08820</name>
</gene>
<protein>
    <submittedName>
        <fullName evidence="1">Uncharacterized protein</fullName>
    </submittedName>
</protein>
<dbReference type="Proteomes" id="UP000185680">
    <property type="component" value="Chromosome"/>
</dbReference>
<evidence type="ECO:0000313" key="1">
    <source>
        <dbReference type="EMBL" id="AOW11841.1"/>
    </source>
</evidence>
<dbReference type="Proteomes" id="UP000185657">
    <property type="component" value="Unassembled WGS sequence"/>
</dbReference>
<dbReference type="KEGG" id="hyl:LPB072_02130"/>
<evidence type="ECO:0000313" key="2">
    <source>
        <dbReference type="EMBL" id="OAD42311.1"/>
    </source>
</evidence>